<sequence>MTVITSPAAVDTVKLEPQDLISGPCALPDAPMAMPVQVLEREGAGFWHALLAVLPQPMRAHGRS</sequence>
<gene>
    <name evidence="1" type="ORF">RPE78_04735</name>
</gene>
<organism evidence="1 2">
    <name type="scientific">Thioclava litoralis</name>
    <dbReference type="NCBI Taxonomy" id="3076557"/>
    <lineage>
        <taxon>Bacteria</taxon>
        <taxon>Pseudomonadati</taxon>
        <taxon>Pseudomonadota</taxon>
        <taxon>Alphaproteobacteria</taxon>
        <taxon>Rhodobacterales</taxon>
        <taxon>Paracoccaceae</taxon>
        <taxon>Thioclava</taxon>
    </lineage>
</organism>
<evidence type="ECO:0000313" key="2">
    <source>
        <dbReference type="Proteomes" id="UP001623290"/>
    </source>
</evidence>
<accession>A0ABZ1E3Q5</accession>
<dbReference type="EMBL" id="CP135443">
    <property type="protein sequence ID" value="WRY34604.1"/>
    <property type="molecule type" value="Genomic_DNA"/>
</dbReference>
<dbReference type="Proteomes" id="UP001623290">
    <property type="component" value="Chromosome"/>
</dbReference>
<keyword evidence="2" id="KW-1185">Reference proteome</keyword>
<evidence type="ECO:0000313" key="1">
    <source>
        <dbReference type="EMBL" id="WRY34604.1"/>
    </source>
</evidence>
<name>A0ABZ1E3Q5_9RHOB</name>
<dbReference type="RefSeq" id="WP_339108351.1">
    <property type="nucleotide sequence ID" value="NZ_CP135443.1"/>
</dbReference>
<proteinExistence type="predicted"/>
<protein>
    <submittedName>
        <fullName evidence="1">Uncharacterized protein</fullName>
    </submittedName>
</protein>
<reference evidence="1 2" key="1">
    <citation type="submission" date="2023-09" db="EMBL/GenBank/DDBJ databases">
        <title>Thioclava shenzhenensis sp. nov., a multidrug resistant bacteria-antagonizing species isolated from coastal seawater.</title>
        <authorList>
            <person name="Long M."/>
        </authorList>
    </citation>
    <scope>NUCLEOTIDE SEQUENCE [LARGE SCALE GENOMIC DNA]</scope>
    <source>
        <strain evidence="1 2">FTW29</strain>
    </source>
</reference>